<sequence>MTQAVRPPERLEITFTWMERVLHAGKVLDDDAVDTVDVDKISFTSQASSNDSDLHMSVQQSPALPRFSDQKCSSEVSLHCLHRTDSGADTRNIADPCPLVVDQLYKTSRSSGALATSELEPASLVTPLRSPSSLIASEYDDHWINEFSVKYSPDHLPEVVPQEPYWKKIEEELSALLQRDASISVDLEESNCLMYALELSLCAMEESRWLNEISKDPELSRLVHEIDPKFPLAVNRLYGAPSNEGPPTDESEKCSGSQLDSSLPCFDLADAANTKSTFFANKKRVARRSWLGKGADVDRSSRSPEHVWKKTILPILESFIEKEHIRDPRVAHWIEDMVQNHDKLMLFQGTSHESSKGNNFDGNLTRLSGNSEWCPLRETWIFTLWKSESVKVLLEAQNYRCSGCGIRLEKEYIKRVKYCEYYGKVFCQCCHQGSKSTIPARILHTWNFNEYPVSDIASHFLHEVHDVPAIHILHVAPRIVEKVRVLKHVIMLREKLSYMWDFVKDCPDAEETVTKYGNLRTLFTSLEHHLLHSLDLFSLSDLIRVHNKDMTSLLEPIVYYARCHIEACEHCKQFAATCAYCEDTQEVLFPFQLEKVYKCGKCASLSHLKCQAKFRRKALYEDGCKKCLKVLKDK</sequence>
<name>A0AAD5QJP8_PARTN</name>
<evidence type="ECO:0000313" key="4">
    <source>
        <dbReference type="Proteomes" id="UP001196413"/>
    </source>
</evidence>
<accession>A0AAD5QJP8</accession>
<proteinExistence type="predicted"/>
<dbReference type="PANTHER" id="PTHR45971:SF1">
    <property type="entry name" value="RUBICON, ISOFORM A"/>
    <property type="match status" value="1"/>
</dbReference>
<reference evidence="3" key="1">
    <citation type="submission" date="2021-06" db="EMBL/GenBank/DDBJ databases">
        <title>Parelaphostrongylus tenuis whole genome reference sequence.</title>
        <authorList>
            <person name="Garwood T.J."/>
            <person name="Larsen P.A."/>
            <person name="Fountain-Jones N.M."/>
            <person name="Garbe J.R."/>
            <person name="Macchietto M.G."/>
            <person name="Kania S.A."/>
            <person name="Gerhold R.W."/>
            <person name="Richards J.E."/>
            <person name="Wolf T.M."/>
        </authorList>
    </citation>
    <scope>NUCLEOTIDE SEQUENCE</scope>
    <source>
        <strain evidence="3">MNPRO001-30</strain>
        <tissue evidence="3">Meninges</tissue>
    </source>
</reference>
<dbReference type="SMART" id="SM01175">
    <property type="entry name" value="DUF4206"/>
    <property type="match status" value="1"/>
</dbReference>
<dbReference type="Proteomes" id="UP001196413">
    <property type="component" value="Unassembled WGS sequence"/>
</dbReference>
<dbReference type="PANTHER" id="PTHR45971">
    <property type="entry name" value="PHOX (PX) DOMAIN-CONTAINING PROTEIN"/>
    <property type="match status" value="1"/>
</dbReference>
<organism evidence="3 4">
    <name type="scientific">Parelaphostrongylus tenuis</name>
    <name type="common">Meningeal worm</name>
    <dbReference type="NCBI Taxonomy" id="148309"/>
    <lineage>
        <taxon>Eukaryota</taxon>
        <taxon>Metazoa</taxon>
        <taxon>Ecdysozoa</taxon>
        <taxon>Nematoda</taxon>
        <taxon>Chromadorea</taxon>
        <taxon>Rhabditida</taxon>
        <taxon>Rhabditina</taxon>
        <taxon>Rhabditomorpha</taxon>
        <taxon>Strongyloidea</taxon>
        <taxon>Metastrongylidae</taxon>
        <taxon>Parelaphostrongylus</taxon>
    </lineage>
</organism>
<evidence type="ECO:0000256" key="1">
    <source>
        <dbReference type="SAM" id="MobiDB-lite"/>
    </source>
</evidence>
<dbReference type="InterPro" id="IPR025258">
    <property type="entry name" value="RH_dom"/>
</dbReference>
<comment type="caution">
    <text evidence="3">The sequence shown here is derived from an EMBL/GenBank/DDBJ whole genome shotgun (WGS) entry which is preliminary data.</text>
</comment>
<protein>
    <recommendedName>
        <fullName evidence="2">Rubicon Homology domain-containing protein</fullName>
    </recommendedName>
</protein>
<gene>
    <name evidence="3" type="ORF">KIN20_009562</name>
</gene>
<dbReference type="EMBL" id="JAHQIW010001582">
    <property type="protein sequence ID" value="KAJ1353022.1"/>
    <property type="molecule type" value="Genomic_DNA"/>
</dbReference>
<dbReference type="Pfam" id="PF13901">
    <property type="entry name" value="RH_dom"/>
    <property type="match status" value="1"/>
</dbReference>
<keyword evidence="4" id="KW-1185">Reference proteome</keyword>
<feature type="domain" description="Rubicon Homology" evidence="2">
    <location>
        <begin position="417"/>
        <end position="634"/>
    </location>
</feature>
<dbReference type="InterPro" id="IPR052428">
    <property type="entry name" value="Autophagy_HostDef_Reg"/>
</dbReference>
<dbReference type="AlphaFoldDB" id="A0AAD5QJP8"/>
<evidence type="ECO:0000313" key="3">
    <source>
        <dbReference type="EMBL" id="KAJ1353022.1"/>
    </source>
</evidence>
<dbReference type="GO" id="GO:1901981">
    <property type="term" value="F:phosphatidylinositol phosphate binding"/>
    <property type="evidence" value="ECO:0007669"/>
    <property type="project" value="TreeGrafter"/>
</dbReference>
<feature type="region of interest" description="Disordered" evidence="1">
    <location>
        <begin position="237"/>
        <end position="256"/>
    </location>
</feature>
<evidence type="ECO:0000259" key="2">
    <source>
        <dbReference type="SMART" id="SM01175"/>
    </source>
</evidence>